<feature type="chain" id="PRO_5020419234" evidence="2">
    <location>
        <begin position="24"/>
        <end position="208"/>
    </location>
</feature>
<evidence type="ECO:0000256" key="2">
    <source>
        <dbReference type="SAM" id="SignalP"/>
    </source>
</evidence>
<proteinExistence type="predicted"/>
<keyword evidence="4" id="KW-1185">Reference proteome</keyword>
<dbReference type="EMBL" id="SGPL01000097">
    <property type="protein sequence ID" value="THH17776.1"/>
    <property type="molecule type" value="Genomic_DNA"/>
</dbReference>
<dbReference type="AlphaFoldDB" id="A0A4S4LYK7"/>
<name>A0A4S4LYK7_9AGAM</name>
<dbReference type="Proteomes" id="UP000310158">
    <property type="component" value="Unassembled WGS sequence"/>
</dbReference>
<gene>
    <name evidence="3" type="ORF">EW146_g3108</name>
</gene>
<evidence type="ECO:0000313" key="4">
    <source>
        <dbReference type="Proteomes" id="UP000310158"/>
    </source>
</evidence>
<organism evidence="3 4">
    <name type="scientific">Bondarzewia mesenterica</name>
    <dbReference type="NCBI Taxonomy" id="1095465"/>
    <lineage>
        <taxon>Eukaryota</taxon>
        <taxon>Fungi</taxon>
        <taxon>Dikarya</taxon>
        <taxon>Basidiomycota</taxon>
        <taxon>Agaricomycotina</taxon>
        <taxon>Agaricomycetes</taxon>
        <taxon>Russulales</taxon>
        <taxon>Bondarzewiaceae</taxon>
        <taxon>Bondarzewia</taxon>
    </lineage>
</organism>
<dbReference type="OrthoDB" id="3267950at2759"/>
<reference evidence="3 4" key="1">
    <citation type="submission" date="2019-02" db="EMBL/GenBank/DDBJ databases">
        <title>Genome sequencing of the rare red list fungi Bondarzewia mesenterica.</title>
        <authorList>
            <person name="Buettner E."/>
            <person name="Kellner H."/>
        </authorList>
    </citation>
    <scope>NUCLEOTIDE SEQUENCE [LARGE SCALE GENOMIC DNA]</scope>
    <source>
        <strain evidence="3 4">DSM 108281</strain>
    </source>
</reference>
<comment type="caution">
    <text evidence="3">The sequence shown here is derived from an EMBL/GenBank/DDBJ whole genome shotgun (WGS) entry which is preliminary data.</text>
</comment>
<keyword evidence="2" id="KW-0732">Signal</keyword>
<feature type="region of interest" description="Disordered" evidence="1">
    <location>
        <begin position="36"/>
        <end position="68"/>
    </location>
</feature>
<accession>A0A4S4LYK7</accession>
<evidence type="ECO:0000313" key="3">
    <source>
        <dbReference type="EMBL" id="THH17776.1"/>
    </source>
</evidence>
<feature type="compositionally biased region" description="Low complexity" evidence="1">
    <location>
        <begin position="44"/>
        <end position="56"/>
    </location>
</feature>
<evidence type="ECO:0000256" key="1">
    <source>
        <dbReference type="SAM" id="MobiDB-lite"/>
    </source>
</evidence>
<feature type="signal peptide" evidence="2">
    <location>
        <begin position="1"/>
        <end position="23"/>
    </location>
</feature>
<sequence length="208" mass="21690">MQRFFVLLFSLFALLLCALPAHGVALTNAERLRKRMPPLPPVRRAPTPAGARRGVPSPSPSPSPVKFSGTIQVRSNGSTVGSIKKDSPTGVNFGSPDNDLTVKFVNGALQATNANFFVGGSGSKPIGPGSPNSVAFAAVQQGPTASIWSLDSSTGNLTAQWTNPDGSKPPTTIAFDIRDNILLFTGDLSAFNAQAASPASEVELFLVK</sequence>
<protein>
    <submittedName>
        <fullName evidence="3">Uncharacterized protein</fullName>
    </submittedName>
</protein>